<name>A0A0N7FUN5_9ACTN</name>
<feature type="compositionally biased region" description="Low complexity" evidence="1">
    <location>
        <begin position="29"/>
        <end position="48"/>
    </location>
</feature>
<dbReference type="Proteomes" id="UP000063789">
    <property type="component" value="Chromosome"/>
</dbReference>
<feature type="compositionally biased region" description="Polar residues" evidence="1">
    <location>
        <begin position="79"/>
        <end position="89"/>
    </location>
</feature>
<evidence type="ECO:0000259" key="3">
    <source>
        <dbReference type="Pfam" id="PF14230"/>
    </source>
</evidence>
<feature type="compositionally biased region" description="Pro residues" evidence="1">
    <location>
        <begin position="49"/>
        <end position="59"/>
    </location>
</feature>
<dbReference type="RefSeq" id="WP_062392853.1">
    <property type="nucleotide sequence ID" value="NZ_CP011853.1"/>
</dbReference>
<evidence type="ECO:0000313" key="5">
    <source>
        <dbReference type="Proteomes" id="UP000063789"/>
    </source>
</evidence>
<dbReference type="KEGG" id="goq:ACH46_10525"/>
<dbReference type="Pfam" id="PF14230">
    <property type="entry name" value="DUF4333"/>
    <property type="match status" value="1"/>
</dbReference>
<keyword evidence="2" id="KW-1133">Transmembrane helix</keyword>
<feature type="domain" description="DUF4333" evidence="3">
    <location>
        <begin position="205"/>
        <end position="285"/>
    </location>
</feature>
<keyword evidence="5" id="KW-1185">Reference proteome</keyword>
<organism evidence="4 5">
    <name type="scientific">Gordonia phthalatica</name>
    <dbReference type="NCBI Taxonomy" id="1136941"/>
    <lineage>
        <taxon>Bacteria</taxon>
        <taxon>Bacillati</taxon>
        <taxon>Actinomycetota</taxon>
        <taxon>Actinomycetes</taxon>
        <taxon>Mycobacteriales</taxon>
        <taxon>Gordoniaceae</taxon>
        <taxon>Gordonia</taxon>
    </lineage>
</organism>
<dbReference type="PATRIC" id="fig|1136941.3.peg.2140"/>
<evidence type="ECO:0000313" key="4">
    <source>
        <dbReference type="EMBL" id="ALG84855.1"/>
    </source>
</evidence>
<reference evidence="4 5" key="2">
    <citation type="journal article" date="2017" name="Int. J. Syst. Evol. Microbiol.">
        <title>Gordonia phthalatica sp. nov., a di-n-butyl phthalate-degrading bacterium isolated from activated sludge.</title>
        <authorList>
            <person name="Jin D."/>
            <person name="Kong X."/>
            <person name="Jia M."/>
            <person name="Yu X."/>
            <person name="Wang X."/>
            <person name="Zhuang X."/>
            <person name="Deng Y."/>
            <person name="Bai Z."/>
        </authorList>
    </citation>
    <scope>NUCLEOTIDE SEQUENCE [LARGE SCALE GENOMIC DNA]</scope>
    <source>
        <strain evidence="4 5">QH-11</strain>
    </source>
</reference>
<dbReference type="STRING" id="1136941.ACH46_10525"/>
<evidence type="ECO:0000256" key="1">
    <source>
        <dbReference type="SAM" id="MobiDB-lite"/>
    </source>
</evidence>
<dbReference type="OrthoDB" id="3625154at2"/>
<feature type="transmembrane region" description="Helical" evidence="2">
    <location>
        <begin position="190"/>
        <end position="212"/>
    </location>
</feature>
<reference evidence="5" key="1">
    <citation type="submission" date="2015-06" db="EMBL/GenBank/DDBJ databases">
        <title>Complete genome sequence and metabolic analysis of phthalate degradation pathway in Gordonia sp. QH-11.</title>
        <authorList>
            <person name="Jin D."/>
            <person name="Kong X."/>
            <person name="Bai Z."/>
        </authorList>
    </citation>
    <scope>NUCLEOTIDE SEQUENCE [LARGE SCALE GENOMIC DNA]</scope>
    <source>
        <strain evidence="5">QH-11</strain>
    </source>
</reference>
<keyword evidence="2" id="KW-0812">Transmembrane</keyword>
<feature type="compositionally biased region" description="Low complexity" evidence="1">
    <location>
        <begin position="90"/>
        <end position="168"/>
    </location>
</feature>
<gene>
    <name evidence="4" type="ORF">ACH46_10525</name>
</gene>
<accession>A0A0N7FUN5</accession>
<feature type="region of interest" description="Disordered" evidence="1">
    <location>
        <begin position="1"/>
        <end position="185"/>
    </location>
</feature>
<dbReference type="EMBL" id="CP011853">
    <property type="protein sequence ID" value="ALG84855.1"/>
    <property type="molecule type" value="Genomic_DNA"/>
</dbReference>
<protein>
    <recommendedName>
        <fullName evidence="3">DUF4333 domain-containing protein</fullName>
    </recommendedName>
</protein>
<proteinExistence type="predicted"/>
<dbReference type="InterPro" id="IPR025637">
    <property type="entry name" value="DUF4333"/>
</dbReference>
<keyword evidence="2" id="KW-0472">Membrane</keyword>
<sequence length="294" mass="31070">MTNGNEPTTPEDPENEKTTVVQRPDESQTPAAHTPDAADAATQIGQPTPVQPVPEPQPVQPTQQFGGPTEQFGGPTEQFGPSGQPQSTAGFTQPQPQYGQTGQPGQFTAPQQYGAPAYGQPQPQYGQQQQQYGQQAQYGQVPPQGQQQPQYGQPAYGQQPFGQQPGQPTGDPTLNPFTQPAGKQGSKGKLIGIGAGVLVLIAAIVAITALWLPGWAGKSLNQTAVQDGVTKILTDAEPEGYGITDVKDVQCPDGQKIEVDATFTCSLKANGENKHVTVTIKDKDGTYEVSRPTN</sequence>
<evidence type="ECO:0000256" key="2">
    <source>
        <dbReference type="SAM" id="Phobius"/>
    </source>
</evidence>
<dbReference type="AlphaFoldDB" id="A0A0N7FUN5"/>